<reference evidence="11" key="2">
    <citation type="submission" date="2020-09" db="EMBL/GenBank/DDBJ databases">
        <authorList>
            <person name="Sun Q."/>
            <person name="Zhou Y."/>
        </authorList>
    </citation>
    <scope>NUCLEOTIDE SEQUENCE</scope>
    <source>
        <strain evidence="11">CGMCC 1.12698</strain>
    </source>
</reference>
<accession>A0A917AIE3</accession>
<dbReference type="InterPro" id="IPR023734">
    <property type="entry name" value="TagU"/>
</dbReference>
<sequence>MKKFLFVILGIFIVGVIAAGIFGFKVYNDVKQTADSIYEPIQAENIRGTTVDINKKEPFSVLLLGVDSGEYGRTDEGRSDSMIVLTVNPSVQSTKMLSIPRDTRTEIVGKGIQDKINHSYAFGGITMAVNTVQNFLNIPIDYYIQVDMHSFKEIVDAVGGVEVNNKFAFVQDGTRFEKGTIHLNGDEALKYARMRKQDPEGDFGRQARQRQIIEEVIKKGASISTLTNYKGVLSAVQNNIKTNMSFNEMLKIQSDYKVAANNIQNLQLEGEGNMINSIYYFIPSTQSKTSATNELRTHLQLSK</sequence>
<evidence type="ECO:0000256" key="3">
    <source>
        <dbReference type="ARBA" id="ARBA00022679"/>
    </source>
</evidence>
<name>A0A917AIE3_9BACI</name>
<evidence type="ECO:0000256" key="8">
    <source>
        <dbReference type="ARBA" id="ARBA00023316"/>
    </source>
</evidence>
<protein>
    <recommendedName>
        <fullName evidence="9">Polyisoprenyl-teichoic acid--peptidoglycan teichoic acid transferase TagU</fullName>
        <ecNumber evidence="9">2.7.8.-</ecNumber>
    </recommendedName>
</protein>
<dbReference type="PANTHER" id="PTHR33392:SF6">
    <property type="entry name" value="POLYISOPRENYL-TEICHOIC ACID--PEPTIDOGLYCAN TEICHOIC ACID TRANSFERASE TAGU"/>
    <property type="match status" value="1"/>
</dbReference>
<dbReference type="InterPro" id="IPR050922">
    <property type="entry name" value="LytR/CpsA/Psr_CW_biosynth"/>
</dbReference>
<dbReference type="InterPro" id="IPR004474">
    <property type="entry name" value="LytR_CpsA_psr"/>
</dbReference>
<keyword evidence="6 9" id="KW-1133">Transmembrane helix</keyword>
<dbReference type="EMBL" id="BMFK01000001">
    <property type="protein sequence ID" value="GGE55449.1"/>
    <property type="molecule type" value="Genomic_DNA"/>
</dbReference>
<dbReference type="RefSeq" id="WP_188386624.1">
    <property type="nucleotide sequence ID" value="NZ_BMFK01000001.1"/>
</dbReference>
<comment type="function">
    <text evidence="9">May catalyze the final step in cell wall teichoic acid biosynthesis, the transfer of the anionic cell wall polymers (APs) from their lipid-linked precursor to the cell wall peptidoglycan (PG).</text>
</comment>
<keyword evidence="5 9" id="KW-0735">Signal-anchor</keyword>
<keyword evidence="7 9" id="KW-0472">Membrane</keyword>
<dbReference type="AlphaFoldDB" id="A0A917AIE3"/>
<evidence type="ECO:0000256" key="7">
    <source>
        <dbReference type="ARBA" id="ARBA00023136"/>
    </source>
</evidence>
<gene>
    <name evidence="11" type="primary">lytR</name>
    <name evidence="9" type="synonym">tagU</name>
    <name evidence="11" type="ORF">GCM10007140_02280</name>
</gene>
<evidence type="ECO:0000313" key="12">
    <source>
        <dbReference type="Proteomes" id="UP000605259"/>
    </source>
</evidence>
<evidence type="ECO:0000256" key="2">
    <source>
        <dbReference type="ARBA" id="ARBA00022475"/>
    </source>
</evidence>
<evidence type="ECO:0000256" key="5">
    <source>
        <dbReference type="ARBA" id="ARBA00022968"/>
    </source>
</evidence>
<comment type="caution">
    <text evidence="11">The sequence shown here is derived from an EMBL/GenBank/DDBJ whole genome shotgun (WGS) entry which is preliminary data.</text>
</comment>
<keyword evidence="12" id="KW-1185">Reference proteome</keyword>
<organism evidence="11 12">
    <name type="scientific">Priestia taiwanensis</name>
    <dbReference type="NCBI Taxonomy" id="1347902"/>
    <lineage>
        <taxon>Bacteria</taxon>
        <taxon>Bacillati</taxon>
        <taxon>Bacillota</taxon>
        <taxon>Bacilli</taxon>
        <taxon>Bacillales</taxon>
        <taxon>Bacillaceae</taxon>
        <taxon>Priestia</taxon>
    </lineage>
</organism>
<dbReference type="EC" id="2.7.8.-" evidence="9"/>
<dbReference type="HAMAP" id="MF_01140">
    <property type="entry name" value="TagU_transferase"/>
    <property type="match status" value="1"/>
</dbReference>
<proteinExistence type="inferred from homology"/>
<evidence type="ECO:0000256" key="1">
    <source>
        <dbReference type="ARBA" id="ARBA00006068"/>
    </source>
</evidence>
<feature type="topological domain" description="Extracellular" evidence="9">
    <location>
        <begin position="25"/>
        <end position="303"/>
    </location>
</feature>
<dbReference type="GO" id="GO:0016780">
    <property type="term" value="F:phosphotransferase activity, for other substituted phosphate groups"/>
    <property type="evidence" value="ECO:0007669"/>
    <property type="project" value="UniProtKB-UniRule"/>
</dbReference>
<dbReference type="PANTHER" id="PTHR33392">
    <property type="entry name" value="POLYISOPRENYL-TEICHOIC ACID--PEPTIDOGLYCAN TEICHOIC ACID TRANSFERASE TAGU"/>
    <property type="match status" value="1"/>
</dbReference>
<feature type="domain" description="Cell envelope-related transcriptional attenuator" evidence="10">
    <location>
        <begin position="78"/>
        <end position="220"/>
    </location>
</feature>
<dbReference type="GO" id="GO:0005886">
    <property type="term" value="C:plasma membrane"/>
    <property type="evidence" value="ECO:0007669"/>
    <property type="project" value="UniProtKB-SubCell"/>
</dbReference>
<dbReference type="Proteomes" id="UP000605259">
    <property type="component" value="Unassembled WGS sequence"/>
</dbReference>
<feature type="topological domain" description="Cytoplasmic" evidence="9">
    <location>
        <begin position="1"/>
        <end position="3"/>
    </location>
</feature>
<evidence type="ECO:0000313" key="11">
    <source>
        <dbReference type="EMBL" id="GGE55449.1"/>
    </source>
</evidence>
<evidence type="ECO:0000256" key="9">
    <source>
        <dbReference type="HAMAP-Rule" id="MF_01140"/>
    </source>
</evidence>
<evidence type="ECO:0000256" key="6">
    <source>
        <dbReference type="ARBA" id="ARBA00022989"/>
    </source>
</evidence>
<dbReference type="NCBIfam" id="TIGR00350">
    <property type="entry name" value="lytR_cpsA_psr"/>
    <property type="match status" value="1"/>
</dbReference>
<dbReference type="Gene3D" id="3.40.630.190">
    <property type="entry name" value="LCP protein"/>
    <property type="match status" value="1"/>
</dbReference>
<keyword evidence="3 9" id="KW-0808">Transferase</keyword>
<reference evidence="11" key="1">
    <citation type="journal article" date="2014" name="Int. J. Syst. Evol. Microbiol.">
        <title>Complete genome sequence of Corynebacterium casei LMG S-19264T (=DSM 44701T), isolated from a smear-ripened cheese.</title>
        <authorList>
            <consortium name="US DOE Joint Genome Institute (JGI-PGF)"/>
            <person name="Walter F."/>
            <person name="Albersmeier A."/>
            <person name="Kalinowski J."/>
            <person name="Ruckert C."/>
        </authorList>
    </citation>
    <scope>NUCLEOTIDE SEQUENCE</scope>
    <source>
        <strain evidence="11">CGMCC 1.12698</strain>
    </source>
</reference>
<dbReference type="GO" id="GO:0070726">
    <property type="term" value="P:cell wall assembly"/>
    <property type="evidence" value="ECO:0007669"/>
    <property type="project" value="UniProtKB-UniRule"/>
</dbReference>
<comment type="subcellular location">
    <subcellularLocation>
        <location evidence="9">Cell membrane</location>
        <topology evidence="9">Single-pass type II membrane protein</topology>
    </subcellularLocation>
</comment>
<dbReference type="Pfam" id="PF03816">
    <property type="entry name" value="LytR_cpsA_psr"/>
    <property type="match status" value="1"/>
</dbReference>
<keyword evidence="2 9" id="KW-1003">Cell membrane</keyword>
<comment type="pathway">
    <text evidence="9">Cell wall biogenesis.</text>
</comment>
<comment type="similarity">
    <text evidence="1 9">Belongs to the LytR/CpsA/Psr (LCP) family.</text>
</comment>
<keyword evidence="4 9" id="KW-0812">Transmembrane</keyword>
<evidence type="ECO:0000256" key="4">
    <source>
        <dbReference type="ARBA" id="ARBA00022692"/>
    </source>
</evidence>
<keyword evidence="8 9" id="KW-0961">Cell wall biogenesis/degradation</keyword>
<evidence type="ECO:0000259" key="10">
    <source>
        <dbReference type="Pfam" id="PF03816"/>
    </source>
</evidence>